<sequence length="604" mass="62262">MLSPVVDGDHLEGGLPYFQDGVVLLGPRLGVVVLPPPALVVAAVPGEQGAVPVDVPAHQGQHDDGQESHRPADDGRQRQAGVLVRLLLLLPVQGGGGVVRLHGARLRLDADGRLVRQVNVTGFHGNHAYPIGGLGLQGGQQVLPLLPLDDGLRDGAEGGAVAQLEPAEAQGRHRLGHLPGNVHRLCAAGLDADGDDLPSPRGGGAAVVFAEVRPLDHRPLGHERGPLTSGGGRGVGDGAGLEGGRGVGPGAVEQVGGQVLDGHALDLVGPLAHEAPHVDPGGQRAQPVPHPLHAAAAVPGVVAQQQLRQVVQVVEDALRQAAQVVAGQVQAVELAQEGEGPRRHPVDVVVLELQLLQAGPRQVGGGRRQGVAHQRQLGQVGQVGEGRLPDAPVVQQVAVQDQPLEVDQVLQGLLGDGRDAVVLEAQLLDGGRQPQGDGAQVVPGQEEQPEVAAVPEGPFLDADGRHRVVVQVQLLDAGDLRQRGVGDGAHVVLLQVQLPHADRQVGGELVQAVAVQVDLLHAREPPELGGHPRAPDAVVLQVEDRGVLGDPHGDGGQLPVVAVDEGPVAAAQGRARANRRPGQAQEEAQTGHQLQEGPVSAHHP</sequence>
<proteinExistence type="predicted"/>
<dbReference type="Proteomes" id="UP001044222">
    <property type="component" value="Chromosome 18"/>
</dbReference>
<dbReference type="EMBL" id="JAFIRN010000018">
    <property type="protein sequence ID" value="KAG5830966.1"/>
    <property type="molecule type" value="Genomic_DNA"/>
</dbReference>
<reference evidence="2" key="1">
    <citation type="submission" date="2021-01" db="EMBL/GenBank/DDBJ databases">
        <title>A chromosome-scale assembly of European eel, Anguilla anguilla.</title>
        <authorList>
            <person name="Henkel C."/>
            <person name="Jong-Raadsen S.A."/>
            <person name="Dufour S."/>
            <person name="Weltzien F.-A."/>
            <person name="Palstra A.P."/>
            <person name="Pelster B."/>
            <person name="Spaink H.P."/>
            <person name="Van Den Thillart G.E."/>
            <person name="Jansen H."/>
            <person name="Zahm M."/>
            <person name="Klopp C."/>
            <person name="Cedric C."/>
            <person name="Louis A."/>
            <person name="Berthelot C."/>
            <person name="Parey E."/>
            <person name="Roest Crollius H."/>
            <person name="Montfort J."/>
            <person name="Robinson-Rechavi M."/>
            <person name="Bucao C."/>
            <person name="Bouchez O."/>
            <person name="Gislard M."/>
            <person name="Lluch J."/>
            <person name="Milhes M."/>
            <person name="Lampietro C."/>
            <person name="Lopez Roques C."/>
            <person name="Donnadieu C."/>
            <person name="Braasch I."/>
            <person name="Desvignes T."/>
            <person name="Postlethwait J."/>
            <person name="Bobe J."/>
            <person name="Guiguen Y."/>
            <person name="Dirks R."/>
        </authorList>
    </citation>
    <scope>NUCLEOTIDE SEQUENCE</scope>
    <source>
        <strain evidence="2">Tag_6206</strain>
        <tissue evidence="2">Liver</tissue>
    </source>
</reference>
<keyword evidence="3" id="KW-1185">Reference proteome</keyword>
<dbReference type="AlphaFoldDB" id="A0A9D3RHP5"/>
<feature type="compositionally biased region" description="Basic and acidic residues" evidence="1">
    <location>
        <begin position="60"/>
        <end position="74"/>
    </location>
</feature>
<comment type="caution">
    <text evidence="2">The sequence shown here is derived from an EMBL/GenBank/DDBJ whole genome shotgun (WGS) entry which is preliminary data.</text>
</comment>
<protein>
    <submittedName>
        <fullName evidence="2">Uncharacterized protein</fullName>
    </submittedName>
</protein>
<evidence type="ECO:0000256" key="1">
    <source>
        <dbReference type="SAM" id="MobiDB-lite"/>
    </source>
</evidence>
<name>A0A9D3RHP5_ANGAN</name>
<evidence type="ECO:0000313" key="3">
    <source>
        <dbReference type="Proteomes" id="UP001044222"/>
    </source>
</evidence>
<feature type="region of interest" description="Disordered" evidence="1">
    <location>
        <begin position="51"/>
        <end position="74"/>
    </location>
</feature>
<accession>A0A9D3RHP5</accession>
<feature type="non-terminal residue" evidence="2">
    <location>
        <position position="1"/>
    </location>
</feature>
<gene>
    <name evidence="2" type="ORF">ANANG_G00298860</name>
</gene>
<feature type="compositionally biased region" description="Low complexity" evidence="1">
    <location>
        <begin position="566"/>
        <end position="585"/>
    </location>
</feature>
<organism evidence="2 3">
    <name type="scientific">Anguilla anguilla</name>
    <name type="common">European freshwater eel</name>
    <name type="synonym">Muraena anguilla</name>
    <dbReference type="NCBI Taxonomy" id="7936"/>
    <lineage>
        <taxon>Eukaryota</taxon>
        <taxon>Metazoa</taxon>
        <taxon>Chordata</taxon>
        <taxon>Craniata</taxon>
        <taxon>Vertebrata</taxon>
        <taxon>Euteleostomi</taxon>
        <taxon>Actinopterygii</taxon>
        <taxon>Neopterygii</taxon>
        <taxon>Teleostei</taxon>
        <taxon>Anguilliformes</taxon>
        <taxon>Anguillidae</taxon>
        <taxon>Anguilla</taxon>
    </lineage>
</organism>
<evidence type="ECO:0000313" key="2">
    <source>
        <dbReference type="EMBL" id="KAG5830966.1"/>
    </source>
</evidence>
<feature type="region of interest" description="Disordered" evidence="1">
    <location>
        <begin position="564"/>
        <end position="604"/>
    </location>
</feature>